<reference evidence="1 2" key="1">
    <citation type="submission" date="2016-02" db="EMBL/GenBank/DDBJ databases">
        <title>Band-tailed pigeon sequencing and assembly.</title>
        <authorList>
            <person name="Soares A.E."/>
            <person name="Novak B.J."/>
            <person name="Rice E.S."/>
            <person name="O'Connell B."/>
            <person name="Chang D."/>
            <person name="Weber S."/>
            <person name="Shapiro B."/>
        </authorList>
    </citation>
    <scope>NUCLEOTIDE SEQUENCE [LARGE SCALE GENOMIC DNA]</scope>
    <source>
        <strain evidence="1">BTP2013</strain>
        <tissue evidence="1">Blood</tissue>
    </source>
</reference>
<comment type="caution">
    <text evidence="1">The sequence shown here is derived from an EMBL/GenBank/DDBJ whole genome shotgun (WGS) entry which is preliminary data.</text>
</comment>
<keyword evidence="2" id="KW-1185">Reference proteome</keyword>
<gene>
    <name evidence="1" type="ORF">AV530_006289</name>
</gene>
<proteinExistence type="predicted"/>
<sequence length="106" mass="11615">MNCSDQHWTLLSATRCGDQALLGIPLCPPSAPLMDTIWFFKQGDANVRCANEAYFKEGRKKKLRSCLIFVRNPGDGFLTSSEDFGDAMGYLSRAGALLHEMAPAGD</sequence>
<name>A0A1V4KG60_PATFA</name>
<organism evidence="1 2">
    <name type="scientific">Patagioenas fasciata monilis</name>
    <dbReference type="NCBI Taxonomy" id="372326"/>
    <lineage>
        <taxon>Eukaryota</taxon>
        <taxon>Metazoa</taxon>
        <taxon>Chordata</taxon>
        <taxon>Craniata</taxon>
        <taxon>Vertebrata</taxon>
        <taxon>Euteleostomi</taxon>
        <taxon>Archelosauria</taxon>
        <taxon>Archosauria</taxon>
        <taxon>Dinosauria</taxon>
        <taxon>Saurischia</taxon>
        <taxon>Theropoda</taxon>
        <taxon>Coelurosauria</taxon>
        <taxon>Aves</taxon>
        <taxon>Neognathae</taxon>
        <taxon>Neoaves</taxon>
        <taxon>Columbimorphae</taxon>
        <taxon>Columbiformes</taxon>
        <taxon>Columbidae</taxon>
        <taxon>Patagioenas</taxon>
    </lineage>
</organism>
<dbReference type="AlphaFoldDB" id="A0A1V4KG60"/>
<evidence type="ECO:0000313" key="1">
    <source>
        <dbReference type="EMBL" id="OPJ83385.1"/>
    </source>
</evidence>
<protein>
    <submittedName>
        <fullName evidence="1">Uncharacterized protein</fullName>
    </submittedName>
</protein>
<dbReference type="EMBL" id="LSYS01003169">
    <property type="protein sequence ID" value="OPJ83385.1"/>
    <property type="molecule type" value="Genomic_DNA"/>
</dbReference>
<accession>A0A1V4KG60</accession>
<dbReference type="Proteomes" id="UP000190648">
    <property type="component" value="Unassembled WGS sequence"/>
</dbReference>
<evidence type="ECO:0000313" key="2">
    <source>
        <dbReference type="Proteomes" id="UP000190648"/>
    </source>
</evidence>